<dbReference type="GeneID" id="116206404"/>
<evidence type="ECO:0000313" key="1">
    <source>
        <dbReference type="EMBL" id="PKI76607.1"/>
    </source>
</evidence>
<proteinExistence type="predicted"/>
<name>A0A2I0L7C9_PUNGR</name>
<protein>
    <submittedName>
        <fullName evidence="1">Uncharacterized protein</fullName>
    </submittedName>
</protein>
<keyword evidence="2" id="KW-1185">Reference proteome</keyword>
<dbReference type="EMBL" id="PGOL01000111">
    <property type="protein sequence ID" value="PKI76607.1"/>
    <property type="molecule type" value="Genomic_DNA"/>
</dbReference>
<accession>A0A2I0L7C9</accession>
<comment type="caution">
    <text evidence="1">The sequence shown here is derived from an EMBL/GenBank/DDBJ whole genome shotgun (WGS) entry which is preliminary data.</text>
</comment>
<dbReference type="InterPro" id="IPR010605">
    <property type="entry name" value="DUF1191"/>
</dbReference>
<gene>
    <name evidence="1" type="ORF">CRG98_002916</name>
</gene>
<dbReference type="PANTHER" id="PTHR33512:SF7">
    <property type="entry name" value="LEGUME LECTIN DOMAIN-CONTAINING PROTEIN"/>
    <property type="match status" value="1"/>
</dbReference>
<organism evidence="1 2">
    <name type="scientific">Punica granatum</name>
    <name type="common">Pomegranate</name>
    <dbReference type="NCBI Taxonomy" id="22663"/>
    <lineage>
        <taxon>Eukaryota</taxon>
        <taxon>Viridiplantae</taxon>
        <taxon>Streptophyta</taxon>
        <taxon>Embryophyta</taxon>
        <taxon>Tracheophyta</taxon>
        <taxon>Spermatophyta</taxon>
        <taxon>Magnoliopsida</taxon>
        <taxon>eudicotyledons</taxon>
        <taxon>Gunneridae</taxon>
        <taxon>Pentapetalae</taxon>
        <taxon>rosids</taxon>
        <taxon>malvids</taxon>
        <taxon>Myrtales</taxon>
        <taxon>Lythraceae</taxon>
        <taxon>Punica</taxon>
    </lineage>
</organism>
<reference evidence="1 2" key="1">
    <citation type="submission" date="2017-11" db="EMBL/GenBank/DDBJ databases">
        <title>De-novo sequencing of pomegranate (Punica granatum L.) genome.</title>
        <authorList>
            <person name="Akparov Z."/>
            <person name="Amiraslanov A."/>
            <person name="Hajiyeva S."/>
            <person name="Abbasov M."/>
            <person name="Kaur K."/>
            <person name="Hamwieh A."/>
            <person name="Solovyev V."/>
            <person name="Salamov A."/>
            <person name="Braich B."/>
            <person name="Kosarev P."/>
            <person name="Mahmoud A."/>
            <person name="Hajiyev E."/>
            <person name="Babayeva S."/>
            <person name="Izzatullayeva V."/>
            <person name="Mammadov A."/>
            <person name="Mammadov A."/>
            <person name="Sharifova S."/>
            <person name="Ojaghi J."/>
            <person name="Eynullazada K."/>
            <person name="Bayramov B."/>
            <person name="Abdulazimova A."/>
            <person name="Shahmuradov I."/>
        </authorList>
    </citation>
    <scope>NUCLEOTIDE SEQUENCE [LARGE SCALE GENOMIC DNA]</scope>
    <source>
        <strain evidence="2">cv. AG2017</strain>
        <tissue evidence="1">Leaf</tissue>
    </source>
</reference>
<dbReference type="Proteomes" id="UP000233551">
    <property type="component" value="Unassembled WGS sequence"/>
</dbReference>
<dbReference type="AlphaFoldDB" id="A0A2I0L7C9"/>
<dbReference type="PANTHER" id="PTHR33512">
    <property type="entry name" value="PROTEIN, PUTATIVE (DUF1191)-RELATED"/>
    <property type="match status" value="1"/>
</dbReference>
<dbReference type="Pfam" id="PF06697">
    <property type="entry name" value="DUF1191"/>
    <property type="match status" value="1"/>
</dbReference>
<dbReference type="OrthoDB" id="768690at2759"/>
<sequence>MQRGLRFISWWVILVVLRSAVAIPVLGSDGNSSMSTPESLDDYILKFVNESLKRPRTGTVYKVSLPPSFSGIEVSVVRFRSSSFWVRGVNFSDFWIPPRIIPMPYVKRLVIVFENLHNLSSHYYHVPGYELIAPVLGFSAYDASNSTVLGSQKLNLSTDGTLISIHFLPFPEKHANGLIRCVALGMNKSYEFSNMTSPNVCSARHQGHFSLAVPLTPSNHKKEGDKLWKWWVVGFVGGFFVLALLCLVVLCIHRLVVRRKIKEMEKQSERGVPLDTFYIGRTKLPSASMIRTQPSGVENEYVS</sequence>
<dbReference type="GO" id="GO:0016020">
    <property type="term" value="C:membrane"/>
    <property type="evidence" value="ECO:0007669"/>
    <property type="project" value="TreeGrafter"/>
</dbReference>
<dbReference type="STRING" id="22663.A0A2I0L7C9"/>
<evidence type="ECO:0000313" key="2">
    <source>
        <dbReference type="Proteomes" id="UP000233551"/>
    </source>
</evidence>